<reference evidence="1 2" key="1">
    <citation type="submission" date="2022-11" db="EMBL/GenBank/DDBJ databases">
        <title>The characterization of three novel Bacteroidetes species and genomic analysis of their roles in tidal elemental geochemical cycles.</title>
        <authorList>
            <person name="Ma K.-J."/>
        </authorList>
    </citation>
    <scope>NUCLEOTIDE SEQUENCE [LARGE SCALE GENOMIC DNA]</scope>
    <source>
        <strain evidence="1 2">M82</strain>
    </source>
</reference>
<name>A0ABT3RCC2_9BACT</name>
<comment type="caution">
    <text evidence="1">The sequence shown here is derived from an EMBL/GenBank/DDBJ whole genome shotgun (WGS) entry which is preliminary data.</text>
</comment>
<organism evidence="1 2">
    <name type="scientific">Pontibacter anaerobius</name>
    <dbReference type="NCBI Taxonomy" id="2993940"/>
    <lineage>
        <taxon>Bacteria</taxon>
        <taxon>Pseudomonadati</taxon>
        <taxon>Bacteroidota</taxon>
        <taxon>Cytophagia</taxon>
        <taxon>Cytophagales</taxon>
        <taxon>Hymenobacteraceae</taxon>
        <taxon>Pontibacter</taxon>
    </lineage>
</organism>
<dbReference type="RefSeq" id="WP_266051121.1">
    <property type="nucleotide sequence ID" value="NZ_JAPFQO010000002.1"/>
</dbReference>
<evidence type="ECO:0000313" key="2">
    <source>
        <dbReference type="Proteomes" id="UP001207228"/>
    </source>
</evidence>
<evidence type="ECO:0000313" key="1">
    <source>
        <dbReference type="EMBL" id="MCX2739063.1"/>
    </source>
</evidence>
<sequence>MCKAYWYGSAGYGYLVPFDNIHVDIDVPGRMLSDPEGRKSSI</sequence>
<keyword evidence="2" id="KW-1185">Reference proteome</keyword>
<accession>A0ABT3RCC2</accession>
<dbReference type="EMBL" id="JAPFQO010000002">
    <property type="protein sequence ID" value="MCX2739063.1"/>
    <property type="molecule type" value="Genomic_DNA"/>
</dbReference>
<protein>
    <submittedName>
        <fullName evidence="1">Uncharacterized protein</fullName>
    </submittedName>
</protein>
<proteinExistence type="predicted"/>
<dbReference type="Proteomes" id="UP001207228">
    <property type="component" value="Unassembled WGS sequence"/>
</dbReference>
<gene>
    <name evidence="1" type="ORF">OO017_03815</name>
</gene>